<dbReference type="EMBL" id="VUNE01000003">
    <property type="protein sequence ID" value="MST62480.1"/>
    <property type="molecule type" value="Genomic_DNA"/>
</dbReference>
<accession>A0A6N7X0I5</accession>
<feature type="region of interest" description="Disordered" evidence="1">
    <location>
        <begin position="395"/>
        <end position="591"/>
    </location>
</feature>
<evidence type="ECO:0000256" key="2">
    <source>
        <dbReference type="SAM" id="Phobius"/>
    </source>
</evidence>
<feature type="compositionally biased region" description="Basic and acidic residues" evidence="1">
    <location>
        <begin position="418"/>
        <end position="505"/>
    </location>
</feature>
<feature type="transmembrane region" description="Helical" evidence="2">
    <location>
        <begin position="605"/>
        <end position="623"/>
    </location>
</feature>
<feature type="transmembrane region" description="Helical" evidence="2">
    <location>
        <begin position="21"/>
        <end position="40"/>
    </location>
</feature>
<feature type="region of interest" description="Disordered" evidence="1">
    <location>
        <begin position="51"/>
        <end position="147"/>
    </location>
</feature>
<sequence length="628" mass="70434">MTRKERKSNESRLSNNIKRTATTVIITAAVVGSIGITNSVRAEEKDVNITSSNSVDTTTMSGGSTSVGESSSVSTSPISTNSITVSSLSRNKEESPKPEALTSNTGSESNSATTEDNSSDKLSIQGNTFDSRNPLSNGGVTINSDKETDKIKLEPLKEKMTGEKINDSEEKKKLIDDALKKLEELKDLPEEKRKTVKTNIEGDGVGTISLEKLKNNLNSILELAKQQDESARKEKKEKLIDDALKKLEELKDLPEEKRQAVKDNIEGDKVGKINLEDLERNLNSILEKAKQQDELARKEKEKNNNPKSNKEMENEKSDESAPEERGKYWKNRMEIKEKISKVRNNRDEVSNILRDRIDGLDETTKNNIIKLLISGIDYLSEADYDKTVRELLDGLSVDKDGPFSWDGIKNNPQSPMVEPEKPKDPEKPSNPEAPKKDKEDKPPVKPKAEPKSPKEKKPEVEKKIEKKPEAKMPETNKPKVEKKPEAKMPKENKPKIEEKKNEKPKVMAPNANKDSLKPRVIEPKSDSKEKTENKKPENNNPEMKKPEMKSPQKDDMNKKGDSNKNKMNEAPKKENNKNRMSDKTNEAPKNIKKKMLPQMGIQHSIATSLMGLSSLVGAALILFKKNDK</sequence>
<keyword evidence="2" id="KW-0812">Transmembrane</keyword>
<dbReference type="RefSeq" id="WP_154537875.1">
    <property type="nucleotide sequence ID" value="NZ_JAXFFP010000009.1"/>
</dbReference>
<evidence type="ECO:0000313" key="3">
    <source>
        <dbReference type="EMBL" id="MST62480.1"/>
    </source>
</evidence>
<feature type="compositionally biased region" description="Basic and acidic residues" evidence="1">
    <location>
        <begin position="514"/>
        <end position="586"/>
    </location>
</feature>
<proteinExistence type="predicted"/>
<feature type="compositionally biased region" description="Polar residues" evidence="1">
    <location>
        <begin position="101"/>
        <end position="143"/>
    </location>
</feature>
<feature type="region of interest" description="Disordered" evidence="1">
    <location>
        <begin position="289"/>
        <end position="330"/>
    </location>
</feature>
<dbReference type="Proteomes" id="UP000440713">
    <property type="component" value="Unassembled WGS sequence"/>
</dbReference>
<reference evidence="3 4" key="1">
    <citation type="submission" date="2019-08" db="EMBL/GenBank/DDBJ databases">
        <title>In-depth cultivation of the pig gut microbiome towards novel bacterial diversity and tailored functional studies.</title>
        <authorList>
            <person name="Wylensek D."/>
            <person name="Hitch T.C.A."/>
            <person name="Clavel T."/>
        </authorList>
    </citation>
    <scope>NUCLEOTIDE SEQUENCE [LARGE SCALE GENOMIC DNA]</scope>
    <source>
        <strain evidence="3 4">WCA-SAB-591-4A-A</strain>
    </source>
</reference>
<keyword evidence="2" id="KW-1133">Transmembrane helix</keyword>
<comment type="caution">
    <text evidence="3">The sequence shown here is derived from an EMBL/GenBank/DDBJ whole genome shotgun (WGS) entry which is preliminary data.</text>
</comment>
<name>A0A6N7X0I5_9FIRM</name>
<feature type="compositionally biased region" description="Low complexity" evidence="1">
    <location>
        <begin position="54"/>
        <end position="87"/>
    </location>
</feature>
<dbReference type="AlphaFoldDB" id="A0A6N7X0I5"/>
<evidence type="ECO:0000256" key="1">
    <source>
        <dbReference type="SAM" id="MobiDB-lite"/>
    </source>
</evidence>
<keyword evidence="4" id="KW-1185">Reference proteome</keyword>
<protein>
    <submittedName>
        <fullName evidence="3">Uncharacterized protein</fullName>
    </submittedName>
</protein>
<evidence type="ECO:0000313" key="4">
    <source>
        <dbReference type="Proteomes" id="UP000440713"/>
    </source>
</evidence>
<keyword evidence="2" id="KW-0472">Membrane</keyword>
<gene>
    <name evidence="3" type="ORF">FYJ71_05825</name>
</gene>
<organism evidence="3 4">
    <name type="scientific">Peptostreptococcus porci</name>
    <dbReference type="NCBI Taxonomy" id="2652282"/>
    <lineage>
        <taxon>Bacteria</taxon>
        <taxon>Bacillati</taxon>
        <taxon>Bacillota</taxon>
        <taxon>Clostridia</taxon>
        <taxon>Peptostreptococcales</taxon>
        <taxon>Peptostreptococcaceae</taxon>
        <taxon>Peptostreptococcus</taxon>
    </lineage>
</organism>